<evidence type="ECO:0000313" key="4">
    <source>
        <dbReference type="Proteomes" id="UP000514462"/>
    </source>
</evidence>
<dbReference type="SUPFAM" id="SSF51905">
    <property type="entry name" value="FAD/NAD(P)-binding domain"/>
    <property type="match status" value="1"/>
</dbReference>
<feature type="domain" description="FAD dependent oxidoreductase" evidence="2">
    <location>
        <begin position="7"/>
        <end position="342"/>
    </location>
</feature>
<dbReference type="EMBL" id="CP055904">
    <property type="protein sequence ID" value="QMR41985.1"/>
    <property type="molecule type" value="Genomic_DNA"/>
</dbReference>
<reference evidence="4" key="1">
    <citation type="submission" date="2020-06" db="EMBL/GenBank/DDBJ databases">
        <title>REHAB project genomes.</title>
        <authorList>
            <person name="Shaw L.P."/>
        </authorList>
    </citation>
    <scope>NUCLEOTIDE SEQUENCE [LARGE SCALE GENOMIC DNA]</scope>
    <source>
        <strain evidence="4">RHBSTW-00938</strain>
    </source>
</reference>
<keyword evidence="1" id="KW-0560">Oxidoreductase</keyword>
<dbReference type="Proteomes" id="UP000514462">
    <property type="component" value="Chromosome"/>
</dbReference>
<evidence type="ECO:0000256" key="1">
    <source>
        <dbReference type="ARBA" id="ARBA00023002"/>
    </source>
</evidence>
<protein>
    <submittedName>
        <fullName evidence="3">FAD-binding oxidoreductase</fullName>
    </submittedName>
</protein>
<proteinExistence type="predicted"/>
<dbReference type="Pfam" id="PF01266">
    <property type="entry name" value="DAO"/>
    <property type="match status" value="1"/>
</dbReference>
<dbReference type="InterPro" id="IPR006076">
    <property type="entry name" value="FAD-dep_OxRdtase"/>
</dbReference>
<dbReference type="GO" id="GO:0005737">
    <property type="term" value="C:cytoplasm"/>
    <property type="evidence" value="ECO:0007669"/>
    <property type="project" value="TreeGrafter"/>
</dbReference>
<evidence type="ECO:0000259" key="2">
    <source>
        <dbReference type="Pfam" id="PF01266"/>
    </source>
</evidence>
<gene>
    <name evidence="3" type="ORF">HV331_21930</name>
</gene>
<dbReference type="AlphaFoldDB" id="A0AAP9R016"/>
<dbReference type="PANTHER" id="PTHR13847:SF287">
    <property type="entry name" value="FAD-DEPENDENT OXIDOREDUCTASE DOMAIN-CONTAINING PROTEIN 1"/>
    <property type="match status" value="1"/>
</dbReference>
<dbReference type="InterPro" id="IPR036188">
    <property type="entry name" value="FAD/NAD-bd_sf"/>
</dbReference>
<name>A0AAP9R016_KLEAE</name>
<dbReference type="RefSeq" id="WP_047038170.1">
    <property type="nucleotide sequence ID" value="NZ_CABHFP010000014.1"/>
</dbReference>
<dbReference type="Gene3D" id="3.50.50.60">
    <property type="entry name" value="FAD/NAD(P)-binding domain"/>
    <property type="match status" value="1"/>
</dbReference>
<organism evidence="3 4">
    <name type="scientific">Klebsiella aerogenes</name>
    <name type="common">Enterobacter aerogenes</name>
    <dbReference type="NCBI Taxonomy" id="548"/>
    <lineage>
        <taxon>Bacteria</taxon>
        <taxon>Pseudomonadati</taxon>
        <taxon>Pseudomonadota</taxon>
        <taxon>Gammaproteobacteria</taxon>
        <taxon>Enterobacterales</taxon>
        <taxon>Enterobacteriaceae</taxon>
        <taxon>Klebsiella/Raoultella group</taxon>
        <taxon>Klebsiella</taxon>
    </lineage>
</organism>
<dbReference type="Gene3D" id="3.30.9.10">
    <property type="entry name" value="D-Amino Acid Oxidase, subunit A, domain 2"/>
    <property type="match status" value="1"/>
</dbReference>
<evidence type="ECO:0000313" key="3">
    <source>
        <dbReference type="EMBL" id="QMR41985.1"/>
    </source>
</evidence>
<dbReference type="PANTHER" id="PTHR13847">
    <property type="entry name" value="SARCOSINE DEHYDROGENASE-RELATED"/>
    <property type="match status" value="1"/>
</dbReference>
<dbReference type="GO" id="GO:0016491">
    <property type="term" value="F:oxidoreductase activity"/>
    <property type="evidence" value="ECO:0007669"/>
    <property type="project" value="UniProtKB-KW"/>
</dbReference>
<accession>A0AAP9R016</accession>
<sequence>MTIGCEVCVIGGGVMGATLAASLCERNVETVLLEAGTVAGQGASAFSGGLVRCYDPDPTIMALSSHALAIQQKTHFAEVFSRAIRRTGMLYRAASAQADQIAHRLASYSSAEYPLRKLSAGDVDDMSLNVARRTDRVNLYEPNAGIGDVRLATRLMANLVMHQGLLLEQARVEEIDMDKRGECRVHTTNATLSCRVVVIAAGAWSHHWCPQQMVVRTIPLARLYGADLPRIPVIDAPATAYAIPSGRDIVQVGCQPRSQVPHVGALPTPDQEHKQDALRRLQDITGESGGTRVLDVLGGYDSYTRDGRPMLGFTSNSGACYLATGLNGIGFKLAPALADIASAEISRFLQRKRKIPRDRWPELSPEREGALPALSTLTLVNR</sequence>